<accession>A0A367XX07</accession>
<evidence type="ECO:0000256" key="1">
    <source>
        <dbReference type="SAM" id="MobiDB-lite"/>
    </source>
</evidence>
<keyword evidence="3" id="KW-1185">Reference proteome</keyword>
<dbReference type="Proteomes" id="UP000253472">
    <property type="component" value="Unassembled WGS sequence"/>
</dbReference>
<gene>
    <name evidence="2" type="ORF">Cantr_06607</name>
</gene>
<comment type="caution">
    <text evidence="2">The sequence shown here is derived from an EMBL/GenBank/DDBJ whole genome shotgun (WGS) entry which is preliminary data.</text>
</comment>
<sequence length="258" mass="29603">MPPLVYNFNINKFSFYQRDKTWQHFPQRSELSISFIRDQSDEISVVVHWRGTNLDSFSLLVTDKCVTTVLCKTPSIGVKQCDKYGNILKRFQISFTEDNEYTKCCDMLTLVYKFNVNNKERDNFSSSSSSSSQVLPVASSQTQPPRQHSQPYVQYLLQSQPMGSQQQVLIPIASSQPEPRRAFLPPTQEFAYPGITPTNPINIYSHLPEQVPAISMDNLDELRKLTDSSLRAAIRKQIKLNPEFVDFVNRLDRIIGDI</sequence>
<organism evidence="2 3">
    <name type="scientific">Candida viswanathii</name>
    <dbReference type="NCBI Taxonomy" id="5486"/>
    <lineage>
        <taxon>Eukaryota</taxon>
        <taxon>Fungi</taxon>
        <taxon>Dikarya</taxon>
        <taxon>Ascomycota</taxon>
        <taxon>Saccharomycotina</taxon>
        <taxon>Pichiomycetes</taxon>
        <taxon>Debaryomycetaceae</taxon>
        <taxon>Candida/Lodderomyces clade</taxon>
        <taxon>Candida</taxon>
    </lineage>
</organism>
<evidence type="ECO:0000313" key="2">
    <source>
        <dbReference type="EMBL" id="RCK58114.1"/>
    </source>
</evidence>
<feature type="region of interest" description="Disordered" evidence="1">
    <location>
        <begin position="122"/>
        <end position="150"/>
    </location>
</feature>
<dbReference type="OrthoDB" id="4022833at2759"/>
<reference evidence="2 3" key="1">
    <citation type="submission" date="2018-06" db="EMBL/GenBank/DDBJ databases">
        <title>Whole genome sequencing of Candida tropicalis (genome annotated by CSBL at Korea University).</title>
        <authorList>
            <person name="Ahn J."/>
        </authorList>
    </citation>
    <scope>NUCLEOTIDE SEQUENCE [LARGE SCALE GENOMIC DNA]</scope>
    <source>
        <strain evidence="2 3">ATCC 20962</strain>
    </source>
</reference>
<proteinExistence type="predicted"/>
<evidence type="ECO:0000313" key="3">
    <source>
        <dbReference type="Proteomes" id="UP000253472"/>
    </source>
</evidence>
<dbReference type="InterPro" id="IPR004354">
    <property type="entry name" value="Meiotic_Rec114"/>
</dbReference>
<dbReference type="Pfam" id="PF03525">
    <property type="entry name" value="Meiotic_rec114"/>
    <property type="match status" value="1"/>
</dbReference>
<dbReference type="EMBL" id="QLNQ01000028">
    <property type="protein sequence ID" value="RCK58114.1"/>
    <property type="molecule type" value="Genomic_DNA"/>
</dbReference>
<protein>
    <submittedName>
        <fullName evidence="2">Uncharacterized protein</fullName>
    </submittedName>
</protein>
<feature type="compositionally biased region" description="Polar residues" evidence="1">
    <location>
        <begin position="138"/>
        <end position="150"/>
    </location>
</feature>
<dbReference type="GO" id="GO:0007131">
    <property type="term" value="P:reciprocal meiotic recombination"/>
    <property type="evidence" value="ECO:0007669"/>
    <property type="project" value="InterPro"/>
</dbReference>
<dbReference type="AlphaFoldDB" id="A0A367XX07"/>
<name>A0A367XX07_9ASCO</name>